<dbReference type="Proteomes" id="UP000198519">
    <property type="component" value="Unassembled WGS sequence"/>
</dbReference>
<organism evidence="2 3">
    <name type="scientific">Marinobacter zhejiangensis</name>
    <dbReference type="NCBI Taxonomy" id="488535"/>
    <lineage>
        <taxon>Bacteria</taxon>
        <taxon>Pseudomonadati</taxon>
        <taxon>Pseudomonadota</taxon>
        <taxon>Gammaproteobacteria</taxon>
        <taxon>Pseudomonadales</taxon>
        <taxon>Marinobacteraceae</taxon>
        <taxon>Marinobacter</taxon>
    </lineage>
</organism>
<reference evidence="3" key="1">
    <citation type="submission" date="2016-10" db="EMBL/GenBank/DDBJ databases">
        <authorList>
            <person name="Varghese N."/>
            <person name="Submissions S."/>
        </authorList>
    </citation>
    <scope>NUCLEOTIDE SEQUENCE [LARGE SCALE GENOMIC DNA]</scope>
    <source>
        <strain evidence="3">CGMCC 1.7061</strain>
    </source>
</reference>
<evidence type="ECO:0008006" key="4">
    <source>
        <dbReference type="Google" id="ProtNLM"/>
    </source>
</evidence>
<proteinExistence type="predicted"/>
<keyword evidence="3" id="KW-1185">Reference proteome</keyword>
<evidence type="ECO:0000313" key="3">
    <source>
        <dbReference type="Proteomes" id="UP000198519"/>
    </source>
</evidence>
<feature type="transmembrane region" description="Helical" evidence="1">
    <location>
        <begin position="38"/>
        <end position="62"/>
    </location>
</feature>
<dbReference type="AlphaFoldDB" id="A0A1I4Q644"/>
<feature type="transmembrane region" description="Helical" evidence="1">
    <location>
        <begin position="6"/>
        <end position="26"/>
    </location>
</feature>
<evidence type="ECO:0000313" key="2">
    <source>
        <dbReference type="EMBL" id="SFM35110.1"/>
    </source>
</evidence>
<keyword evidence="1" id="KW-1133">Transmembrane helix</keyword>
<gene>
    <name evidence="2" type="ORF">SAMN04487963_2184</name>
</gene>
<evidence type="ECO:0000256" key="1">
    <source>
        <dbReference type="SAM" id="Phobius"/>
    </source>
</evidence>
<dbReference type="RefSeq" id="WP_092022430.1">
    <property type="nucleotide sequence ID" value="NZ_FOUE01000003.1"/>
</dbReference>
<name>A0A1I4Q644_9GAMM</name>
<feature type="transmembrane region" description="Helical" evidence="1">
    <location>
        <begin position="159"/>
        <end position="184"/>
    </location>
</feature>
<sequence length="304" mass="34983">MTVNDLISLSILGFVLVTATLEWLSGRSRNGARTANDWKMAGLTIAVMVAVQRPLLLLVIGLGLTQLAPGSANSLAWLDSDYFWPTLVVFFCLEELLHGAGHYFAHCKRPQHRWAQMVQAVFKLSHRPHHMSGDDDRAQLSVVQTFTNGWLWWFIMPNYWFQLVCLYLGLVDVFVVGTAIKGLWAAHTHVNWNYDLYFHNHRWAWVRKTMWALAHIITFPTQHHQHHSRGRNSAKNVCGSLALYDWLIFGTLAIETERPKAYGWRQSEQEHNSVLYRYFNLDISKYLPPSANRSPKPQTQAVTD</sequence>
<keyword evidence="1" id="KW-0472">Membrane</keyword>
<accession>A0A1I4Q644</accession>
<dbReference type="OrthoDB" id="5721846at2"/>
<dbReference type="STRING" id="488535.SAMN04487963_2184"/>
<feature type="transmembrane region" description="Helical" evidence="1">
    <location>
        <begin position="82"/>
        <end position="105"/>
    </location>
</feature>
<dbReference type="EMBL" id="FOUE01000003">
    <property type="protein sequence ID" value="SFM35110.1"/>
    <property type="molecule type" value="Genomic_DNA"/>
</dbReference>
<protein>
    <recommendedName>
        <fullName evidence="4">Sterol desaturase/sphingolipid hydroxylase, fatty acid hydroxylase superfamily</fullName>
    </recommendedName>
</protein>
<keyword evidence="1" id="KW-0812">Transmembrane</keyword>